<dbReference type="HOGENOM" id="CLU_1915976_0_0_11"/>
<accession>C9ZEK6</accession>
<evidence type="ECO:0000313" key="2">
    <source>
        <dbReference type="EMBL" id="CBG67465.1"/>
    </source>
</evidence>
<name>C9ZEK6_STRSW</name>
<dbReference type="KEGG" id="scb:SCAB_2511"/>
<organism evidence="2 3">
    <name type="scientific">Streptomyces scabiei (strain 87.22)</name>
    <dbReference type="NCBI Taxonomy" id="680198"/>
    <lineage>
        <taxon>Bacteria</taxon>
        <taxon>Bacillati</taxon>
        <taxon>Actinomycetota</taxon>
        <taxon>Actinomycetes</taxon>
        <taxon>Kitasatosporales</taxon>
        <taxon>Streptomycetaceae</taxon>
        <taxon>Streptomyces</taxon>
    </lineage>
</organism>
<dbReference type="GeneID" id="24313453"/>
<dbReference type="Proteomes" id="UP000001444">
    <property type="component" value="Chromosome"/>
</dbReference>
<keyword evidence="3" id="KW-1185">Reference proteome</keyword>
<keyword evidence="1" id="KW-0732">Signal</keyword>
<protein>
    <submittedName>
        <fullName evidence="2">Putative secreted protein</fullName>
    </submittedName>
</protein>
<dbReference type="EMBL" id="FN554889">
    <property type="protein sequence ID" value="CBG67465.1"/>
    <property type="molecule type" value="Genomic_DNA"/>
</dbReference>
<dbReference type="eggNOG" id="ENOG502ZKKG">
    <property type="taxonomic scope" value="Bacteria"/>
</dbReference>
<dbReference type="RefSeq" id="WP_012998202.1">
    <property type="nucleotide sequence ID" value="NC_013929.1"/>
</dbReference>
<feature type="signal peptide" evidence="1">
    <location>
        <begin position="1"/>
        <end position="27"/>
    </location>
</feature>
<gene>
    <name evidence="2" type="ordered locus">SCAB_2511</name>
</gene>
<evidence type="ECO:0000313" key="3">
    <source>
        <dbReference type="Proteomes" id="UP000001444"/>
    </source>
</evidence>
<reference evidence="2 3" key="1">
    <citation type="journal article" date="2010" name="Mol. Plant Microbe Interact.">
        <title>Streptomyces scabies 87-22 contains a coronafacic acid-like biosynthetic cluster that contributes to plant-microbe interactions.</title>
        <authorList>
            <person name="Bignell D.R."/>
            <person name="Seipke R.F."/>
            <person name="Huguet-Tapia J.C."/>
            <person name="Chambers A.H."/>
            <person name="Parry R.J."/>
            <person name="Loria R."/>
        </authorList>
    </citation>
    <scope>NUCLEOTIDE SEQUENCE [LARGE SCALE GENOMIC DNA]</scope>
    <source>
        <strain evidence="2 3">87.22</strain>
    </source>
</reference>
<sequence>MRTLRRASMVAGIVAMSTIGLATQAQASSNSGWVYTSNRSGAVYFDADLNGYPGYEKITVCDNTTDNRGTEAVVQGYDGDGAVAYVVTDPSNNGECASAIGNFFLEETAVKVTVYEYWGSNTAHPGYGSGVA</sequence>
<evidence type="ECO:0000256" key="1">
    <source>
        <dbReference type="SAM" id="SignalP"/>
    </source>
</evidence>
<proteinExistence type="predicted"/>
<dbReference type="AlphaFoldDB" id="C9ZEK6"/>
<feature type="chain" id="PRO_5003005257" evidence="1">
    <location>
        <begin position="28"/>
        <end position="132"/>
    </location>
</feature>